<evidence type="ECO:0000313" key="3">
    <source>
        <dbReference type="EMBL" id="KAK9804774.1"/>
    </source>
</evidence>
<dbReference type="Proteomes" id="UP001489004">
    <property type="component" value="Unassembled WGS sequence"/>
</dbReference>
<dbReference type="InterPro" id="IPR032675">
    <property type="entry name" value="LRR_dom_sf"/>
</dbReference>
<dbReference type="AlphaFoldDB" id="A0AAW1P385"/>
<organism evidence="3 4">
    <name type="scientific">[Myrmecia] bisecta</name>
    <dbReference type="NCBI Taxonomy" id="41462"/>
    <lineage>
        <taxon>Eukaryota</taxon>
        <taxon>Viridiplantae</taxon>
        <taxon>Chlorophyta</taxon>
        <taxon>core chlorophytes</taxon>
        <taxon>Trebouxiophyceae</taxon>
        <taxon>Trebouxiales</taxon>
        <taxon>Trebouxiaceae</taxon>
        <taxon>Myrmecia</taxon>
    </lineage>
</organism>
<dbReference type="SMART" id="SM00367">
    <property type="entry name" value="LRR_CC"/>
    <property type="match status" value="5"/>
</dbReference>
<evidence type="ECO:0000259" key="2">
    <source>
        <dbReference type="Pfam" id="PF12937"/>
    </source>
</evidence>
<dbReference type="GO" id="GO:0031146">
    <property type="term" value="P:SCF-dependent proteasomal ubiquitin-dependent protein catabolic process"/>
    <property type="evidence" value="ECO:0007669"/>
    <property type="project" value="TreeGrafter"/>
</dbReference>
<dbReference type="GO" id="GO:0005930">
    <property type="term" value="C:axoneme"/>
    <property type="evidence" value="ECO:0007669"/>
    <property type="project" value="UniProtKB-SubCell"/>
</dbReference>
<dbReference type="Gene3D" id="3.80.10.10">
    <property type="entry name" value="Ribonuclease Inhibitor"/>
    <property type="match status" value="3"/>
</dbReference>
<dbReference type="PANTHER" id="PTHR13318:SF247">
    <property type="entry name" value="GH16156P"/>
    <property type="match status" value="1"/>
</dbReference>
<proteinExistence type="predicted"/>
<comment type="caution">
    <text evidence="3">The sequence shown here is derived from an EMBL/GenBank/DDBJ whole genome shotgun (WGS) entry which is preliminary data.</text>
</comment>
<gene>
    <name evidence="3" type="ORF">WJX72_004745</name>
</gene>
<evidence type="ECO:0000313" key="4">
    <source>
        <dbReference type="Proteomes" id="UP001489004"/>
    </source>
</evidence>
<evidence type="ECO:0000256" key="1">
    <source>
        <dbReference type="ARBA" id="ARBA00004430"/>
    </source>
</evidence>
<accession>A0AAW1P385</accession>
<dbReference type="InterPro" id="IPR001810">
    <property type="entry name" value="F-box_dom"/>
</dbReference>
<dbReference type="GO" id="GO:0019005">
    <property type="term" value="C:SCF ubiquitin ligase complex"/>
    <property type="evidence" value="ECO:0007669"/>
    <property type="project" value="TreeGrafter"/>
</dbReference>
<name>A0AAW1P385_9CHLO</name>
<dbReference type="InterPro" id="IPR006553">
    <property type="entry name" value="Leu-rich_rpt_Cys-con_subtyp"/>
</dbReference>
<reference evidence="3 4" key="1">
    <citation type="journal article" date="2024" name="Nat. Commun.">
        <title>Phylogenomics reveals the evolutionary origins of lichenization in chlorophyte algae.</title>
        <authorList>
            <person name="Puginier C."/>
            <person name="Libourel C."/>
            <person name="Otte J."/>
            <person name="Skaloud P."/>
            <person name="Haon M."/>
            <person name="Grisel S."/>
            <person name="Petersen M."/>
            <person name="Berrin J.G."/>
            <person name="Delaux P.M."/>
            <person name="Dal Grande F."/>
            <person name="Keller J."/>
        </authorList>
    </citation>
    <scope>NUCLEOTIDE SEQUENCE [LARGE SCALE GENOMIC DNA]</scope>
    <source>
        <strain evidence="3 4">SAG 2043</strain>
    </source>
</reference>
<feature type="domain" description="F-box" evidence="2">
    <location>
        <begin position="9"/>
        <end position="51"/>
    </location>
</feature>
<dbReference type="Pfam" id="PF12937">
    <property type="entry name" value="F-box-like"/>
    <property type="match status" value="1"/>
</dbReference>
<dbReference type="PANTHER" id="PTHR13318">
    <property type="entry name" value="PARTNER OF PAIRED, ISOFORM B-RELATED"/>
    <property type="match status" value="1"/>
</dbReference>
<protein>
    <recommendedName>
        <fullName evidence="2">F-box domain-containing protein</fullName>
    </recommendedName>
</protein>
<keyword evidence="4" id="KW-1185">Reference proteome</keyword>
<dbReference type="EMBL" id="JALJOR010000017">
    <property type="protein sequence ID" value="KAK9804774.1"/>
    <property type="molecule type" value="Genomic_DNA"/>
</dbReference>
<sequence>MEEPLVPLAELPTHVLAHILELLGDVADLARAACVCKLWRDEVSKGMWHSVTALHLRKFHVGCAGVIKRAVDQCRNLREVDVSGCSALHAAALLPLAALPVQVLRLADLWELRASSLLEAICQRGTLRVLDLSGTSTALDMELVDALEPCANLQEFRISHARPGMLAHLTQNCTGLTSLDLSSCSGITDACLETAALDLSCLRYARFAGCTYICHAPAALGRYVSTLVYVDLSYTAVTDHCLAILVRSQPQLQTLLLSGCMWLEGHSLQELAASPCVQHGRLQRLRLSELPRMQDVCLRALLTALKDMFRAHDCPSGFSLDLSHCGGITDILLTSLALPQTLVHLSLSCCDRVTGRGLARLKSLETLRLSGCPAITPEAMQVAAASCASLRLLELPSTLSADCLPVQAPGTGHISGIRVEGGTPMSSGRFRTRLRSRTRQTMPP</sequence>
<dbReference type="Pfam" id="PF13516">
    <property type="entry name" value="LRR_6"/>
    <property type="match status" value="2"/>
</dbReference>
<dbReference type="SUPFAM" id="SSF52047">
    <property type="entry name" value="RNI-like"/>
    <property type="match status" value="1"/>
</dbReference>
<dbReference type="InterPro" id="IPR001611">
    <property type="entry name" value="Leu-rich_rpt"/>
</dbReference>
<comment type="subcellular location">
    <subcellularLocation>
        <location evidence="1">Cytoplasm</location>
        <location evidence="1">Cytoskeleton</location>
        <location evidence="1">Cilium axoneme</location>
    </subcellularLocation>
</comment>